<dbReference type="AlphaFoldDB" id="A0A821IU41"/>
<comment type="caution">
    <text evidence="2">The sequence shown here is derived from an EMBL/GenBank/DDBJ whole genome shotgun (WGS) entry which is preliminary data.</text>
</comment>
<name>A0A821IU41_9BILA</name>
<reference evidence="2" key="1">
    <citation type="submission" date="2021-02" db="EMBL/GenBank/DDBJ databases">
        <authorList>
            <person name="Nowell W R."/>
        </authorList>
    </citation>
    <scope>NUCLEOTIDE SEQUENCE</scope>
</reference>
<gene>
    <name evidence="2" type="ORF">TSG867_LOCUS33588</name>
</gene>
<dbReference type="Proteomes" id="UP000663862">
    <property type="component" value="Unassembled WGS sequence"/>
</dbReference>
<sequence length="93" mass="10339">PNQTQYQNCQYHIKSNTPIPKLNRNQITKTKNFGIGACLVQTNCSNSSFELNYFRTVIVLDEAIPESSEAIPESGETIPESDEPAPESDSVHI</sequence>
<accession>A0A821IU41</accession>
<evidence type="ECO:0000313" key="3">
    <source>
        <dbReference type="Proteomes" id="UP000663862"/>
    </source>
</evidence>
<feature type="region of interest" description="Disordered" evidence="1">
    <location>
        <begin position="67"/>
        <end position="93"/>
    </location>
</feature>
<evidence type="ECO:0000313" key="2">
    <source>
        <dbReference type="EMBL" id="CAF4707399.1"/>
    </source>
</evidence>
<dbReference type="EMBL" id="CAJOBQ010010833">
    <property type="protein sequence ID" value="CAF4707399.1"/>
    <property type="molecule type" value="Genomic_DNA"/>
</dbReference>
<evidence type="ECO:0000256" key="1">
    <source>
        <dbReference type="SAM" id="MobiDB-lite"/>
    </source>
</evidence>
<protein>
    <submittedName>
        <fullName evidence="2">Uncharacterized protein</fullName>
    </submittedName>
</protein>
<proteinExistence type="predicted"/>
<organism evidence="2 3">
    <name type="scientific">Rotaria socialis</name>
    <dbReference type="NCBI Taxonomy" id="392032"/>
    <lineage>
        <taxon>Eukaryota</taxon>
        <taxon>Metazoa</taxon>
        <taxon>Spiralia</taxon>
        <taxon>Gnathifera</taxon>
        <taxon>Rotifera</taxon>
        <taxon>Eurotatoria</taxon>
        <taxon>Bdelloidea</taxon>
        <taxon>Philodinida</taxon>
        <taxon>Philodinidae</taxon>
        <taxon>Rotaria</taxon>
    </lineage>
</organism>
<feature type="non-terminal residue" evidence="2">
    <location>
        <position position="1"/>
    </location>
</feature>